<keyword evidence="2" id="KW-1185">Reference proteome</keyword>
<dbReference type="KEGG" id="atr:18428548"/>
<evidence type="ECO:0000313" key="1">
    <source>
        <dbReference type="EMBL" id="ERN00486.1"/>
    </source>
</evidence>
<dbReference type="Proteomes" id="UP000017836">
    <property type="component" value="Unassembled WGS sequence"/>
</dbReference>
<dbReference type="AlphaFoldDB" id="W1NYU9"/>
<protein>
    <submittedName>
        <fullName evidence="1">Uncharacterized protein</fullName>
    </submittedName>
</protein>
<dbReference type="eggNOG" id="ENOG502QSZV">
    <property type="taxonomic scope" value="Eukaryota"/>
</dbReference>
<dbReference type="PANTHER" id="PTHR35748">
    <property type="entry name" value="OS05G0358400 PROTEIN"/>
    <property type="match status" value="1"/>
</dbReference>
<proteinExistence type="predicted"/>
<dbReference type="PANTHER" id="PTHR35748:SF1">
    <property type="entry name" value="OS05G0358400 PROTEIN"/>
    <property type="match status" value="1"/>
</dbReference>
<accession>W1NYU9</accession>
<dbReference type="OMA" id="KIHKIWR"/>
<gene>
    <name evidence="1" type="ORF">AMTR_s00218p00015300</name>
</gene>
<dbReference type="OrthoDB" id="565040at2759"/>
<name>W1NYU9_AMBTC</name>
<organism evidence="1 2">
    <name type="scientific">Amborella trichopoda</name>
    <dbReference type="NCBI Taxonomy" id="13333"/>
    <lineage>
        <taxon>Eukaryota</taxon>
        <taxon>Viridiplantae</taxon>
        <taxon>Streptophyta</taxon>
        <taxon>Embryophyta</taxon>
        <taxon>Tracheophyta</taxon>
        <taxon>Spermatophyta</taxon>
        <taxon>Magnoliopsida</taxon>
        <taxon>Amborellales</taxon>
        <taxon>Amborellaceae</taxon>
        <taxon>Amborella</taxon>
    </lineage>
</organism>
<dbReference type="HOGENOM" id="CLU_075183_1_0_1"/>
<dbReference type="EMBL" id="KI394862">
    <property type="protein sequence ID" value="ERN00486.1"/>
    <property type="molecule type" value="Genomic_DNA"/>
</dbReference>
<evidence type="ECO:0000313" key="2">
    <source>
        <dbReference type="Proteomes" id="UP000017836"/>
    </source>
</evidence>
<reference evidence="2" key="1">
    <citation type="journal article" date="2013" name="Science">
        <title>The Amborella genome and the evolution of flowering plants.</title>
        <authorList>
            <consortium name="Amborella Genome Project"/>
        </authorList>
    </citation>
    <scope>NUCLEOTIDE SEQUENCE [LARGE SCALE GENOMIC DNA]</scope>
</reference>
<sequence length="242" mass="27800">MASDFSSYTHMITVDDFDAIVSSDGYYTICGFGSLLSERSARGTFPQLINFRVAILPNFRRIFAHAPSTFFYRGIARLETKELSSLSVEPCHGEHIIITAFEVKKPEVIAFIEREVEFRFISVVPQGLDGKHFPNPAVVCARYSDEEFIHDKCRGNEKLFQYFFGPPYNIARIWRDDIFPCRVYLRHCLVAAKKMGDEVYDNFLNHTFLGDRKTTIREYMASNGVGIMEEELPETVKGRYDG</sequence>
<dbReference type="Gramene" id="ERN00486">
    <property type="protein sequence ID" value="ERN00486"/>
    <property type="gene ID" value="AMTR_s00218p00015300"/>
</dbReference>